<dbReference type="PANTHER" id="PTHR11473:SF24">
    <property type="entry name" value="PHENYLALANINE-4-HYDROXYLASE"/>
    <property type="match status" value="1"/>
</dbReference>
<organism evidence="4 5">
    <name type="scientific">Paramecium primaurelia</name>
    <dbReference type="NCBI Taxonomy" id="5886"/>
    <lineage>
        <taxon>Eukaryota</taxon>
        <taxon>Sar</taxon>
        <taxon>Alveolata</taxon>
        <taxon>Ciliophora</taxon>
        <taxon>Intramacronucleata</taxon>
        <taxon>Oligohymenophorea</taxon>
        <taxon>Peniculida</taxon>
        <taxon>Parameciidae</taxon>
        <taxon>Paramecium</taxon>
    </lineage>
</organism>
<dbReference type="GO" id="GO:0004505">
    <property type="term" value="F:phenylalanine 4-monooxygenase activity"/>
    <property type="evidence" value="ECO:0007669"/>
    <property type="project" value="UniProtKB-EC"/>
</dbReference>
<dbReference type="Pfam" id="PF00351">
    <property type="entry name" value="Biopterin_H"/>
    <property type="match status" value="1"/>
</dbReference>
<accession>A0A8S1K3E0</accession>
<evidence type="ECO:0000313" key="5">
    <source>
        <dbReference type="Proteomes" id="UP000688137"/>
    </source>
</evidence>
<dbReference type="EMBL" id="CAJJDM010000010">
    <property type="protein sequence ID" value="CAD8049191.1"/>
    <property type="molecule type" value="Genomic_DNA"/>
</dbReference>
<feature type="binding site" evidence="2">
    <location>
        <position position="320"/>
    </location>
    <ligand>
        <name>Fe cation</name>
        <dbReference type="ChEBI" id="CHEBI:24875"/>
    </ligand>
</feature>
<sequence>MFCKFLFPRQNFSSLYPKRNFHIDYLQDIQIISNDYYSSLKHIYESFSTHKIKISDIQTMKLNRTNNDQKLILKLTFEKPDTSRFNRLFSDLQNGQEIVLTNQNSKIPVVPWYPRNQNDLKSLGLLMIVDEENNQDHPQFTDEQYRKRREEIAKISQEHIFGQTIPNIDYTEQEEATWKKIYLVLREKGKSLLSQRYLKNLQKIENALGFKYKIPQLSEIDAYLQAETGFRIKATHGILSQREFLNALAHRVFCCTQYIRHHKYPEYSPEPDLIHEVLGHVPLFADKEIADLSQEIGIISCGAEQKDIKRLGTLYWSTLEFGACKENGQIKGYGAGIASSTGELDNFPIANYEKFDPFLHADRQYPTQIVQPTYLYSEDFDEVIQELIMFGKSLQKPFGLYYDFVEKELKATKIIKTHLQNP</sequence>
<comment type="cofactor">
    <cofactor evidence="2">
        <name>Fe(2+)</name>
        <dbReference type="ChEBI" id="CHEBI:29033"/>
    </cofactor>
</comment>
<name>A0A8S1K3E0_PARPR</name>
<dbReference type="EC" id="1.14.16.1" evidence="1"/>
<gene>
    <name evidence="4" type="ORF">PPRIM_AZ9-3.1.T0130304</name>
</gene>
<dbReference type="OMA" id="QKYALTI"/>
<feature type="binding site" evidence="2">
    <location>
        <position position="280"/>
    </location>
    <ligand>
        <name>Fe cation</name>
        <dbReference type="ChEBI" id="CHEBI:24875"/>
    </ligand>
</feature>
<protein>
    <recommendedName>
        <fullName evidence="1">phenylalanine 4-monooxygenase</fullName>
        <ecNumber evidence="1">1.14.16.1</ecNumber>
    </recommendedName>
</protein>
<reference evidence="4" key="1">
    <citation type="submission" date="2021-01" db="EMBL/GenBank/DDBJ databases">
        <authorList>
            <consortium name="Genoscope - CEA"/>
            <person name="William W."/>
        </authorList>
    </citation>
    <scope>NUCLEOTIDE SEQUENCE</scope>
</reference>
<dbReference type="InterPro" id="IPR001273">
    <property type="entry name" value="ArAA_hydroxylase"/>
</dbReference>
<keyword evidence="2" id="KW-0408">Iron</keyword>
<feature type="domain" description="Biopterin-dependent aromatic amino acid hydroxylase family profile" evidence="3">
    <location>
        <begin position="98"/>
        <end position="422"/>
    </location>
</feature>
<keyword evidence="5" id="KW-1185">Reference proteome</keyword>
<dbReference type="AlphaFoldDB" id="A0A8S1K3E0"/>
<dbReference type="PANTHER" id="PTHR11473">
    <property type="entry name" value="AROMATIC AMINO ACID HYDROXYLASE"/>
    <property type="match status" value="1"/>
</dbReference>
<dbReference type="PROSITE" id="PS51410">
    <property type="entry name" value="BH4_AAA_HYDROXYL_2"/>
    <property type="match status" value="1"/>
</dbReference>
<keyword evidence="2" id="KW-0479">Metal-binding</keyword>
<dbReference type="InterPro" id="IPR019774">
    <property type="entry name" value="Aromatic-AA_hydroxylase_C"/>
</dbReference>
<dbReference type="InterPro" id="IPR018301">
    <property type="entry name" value="ArAA_hydroxylase_Fe/CU_BS"/>
</dbReference>
<evidence type="ECO:0000259" key="3">
    <source>
        <dbReference type="PROSITE" id="PS51410"/>
    </source>
</evidence>
<feature type="binding site" evidence="2">
    <location>
        <position position="275"/>
    </location>
    <ligand>
        <name>Fe cation</name>
        <dbReference type="ChEBI" id="CHEBI:24875"/>
    </ligand>
</feature>
<evidence type="ECO:0000256" key="2">
    <source>
        <dbReference type="PIRSR" id="PIRSR601273-2"/>
    </source>
</evidence>
<evidence type="ECO:0000313" key="4">
    <source>
        <dbReference type="EMBL" id="CAD8049191.1"/>
    </source>
</evidence>
<dbReference type="GO" id="GO:0005506">
    <property type="term" value="F:iron ion binding"/>
    <property type="evidence" value="ECO:0007669"/>
    <property type="project" value="InterPro"/>
</dbReference>
<dbReference type="Proteomes" id="UP000688137">
    <property type="component" value="Unassembled WGS sequence"/>
</dbReference>
<proteinExistence type="predicted"/>
<dbReference type="PROSITE" id="PS00367">
    <property type="entry name" value="BH4_AAA_HYDROXYL_1"/>
    <property type="match status" value="1"/>
</dbReference>
<comment type="caution">
    <text evidence="4">The sequence shown here is derived from an EMBL/GenBank/DDBJ whole genome shotgun (WGS) entry which is preliminary data.</text>
</comment>
<evidence type="ECO:0000256" key="1">
    <source>
        <dbReference type="ARBA" id="ARBA00011995"/>
    </source>
</evidence>